<evidence type="ECO:0000313" key="3">
    <source>
        <dbReference type="Proteomes" id="UP000186666"/>
    </source>
</evidence>
<proteinExistence type="predicted"/>
<comment type="caution">
    <text evidence="2">The sequence shown here is derived from an EMBL/GenBank/DDBJ whole genome shotgun (WGS) entry which is preliminary data.</text>
</comment>
<accession>A0ABY1JP03</accession>
<keyword evidence="3" id="KW-1185">Reference proteome</keyword>
<gene>
    <name evidence="2" type="ORF">SAMN05421578_102381</name>
</gene>
<evidence type="ECO:0000256" key="1">
    <source>
        <dbReference type="SAM" id="SignalP"/>
    </source>
</evidence>
<dbReference type="EMBL" id="FTNK01000002">
    <property type="protein sequence ID" value="SIQ51993.1"/>
    <property type="molecule type" value="Genomic_DNA"/>
</dbReference>
<dbReference type="Proteomes" id="UP000186666">
    <property type="component" value="Unassembled WGS sequence"/>
</dbReference>
<sequence length="65" mass="6883">MLKGRVRKVFSMLITIVMLSSITVTTSSTRVMAAAGKTYYVDNVSGNDSNVGTDSGGCMEDISQS</sequence>
<dbReference type="RefSeq" id="WP_244555871.1">
    <property type="nucleotide sequence ID" value="NZ_FTNK01000002.1"/>
</dbReference>
<feature type="chain" id="PRO_5047074931" evidence="1">
    <location>
        <begin position="34"/>
        <end position="65"/>
    </location>
</feature>
<protein>
    <submittedName>
        <fullName evidence="2">Uncharacterized protein</fullName>
    </submittedName>
</protein>
<feature type="signal peptide" evidence="1">
    <location>
        <begin position="1"/>
        <end position="33"/>
    </location>
</feature>
<keyword evidence="1" id="KW-0732">Signal</keyword>
<organism evidence="2 3">
    <name type="scientific">Paenibacillus macquariensis</name>
    <dbReference type="NCBI Taxonomy" id="948756"/>
    <lineage>
        <taxon>Bacteria</taxon>
        <taxon>Bacillati</taxon>
        <taxon>Bacillota</taxon>
        <taxon>Bacilli</taxon>
        <taxon>Bacillales</taxon>
        <taxon>Paenibacillaceae</taxon>
        <taxon>Paenibacillus</taxon>
    </lineage>
</organism>
<name>A0ABY1JP03_9BACL</name>
<evidence type="ECO:0000313" key="2">
    <source>
        <dbReference type="EMBL" id="SIQ51993.1"/>
    </source>
</evidence>
<reference evidence="2 3" key="1">
    <citation type="submission" date="2017-01" db="EMBL/GenBank/DDBJ databases">
        <authorList>
            <person name="Varghese N."/>
            <person name="Submissions S."/>
        </authorList>
    </citation>
    <scope>NUCLEOTIDE SEQUENCE [LARGE SCALE GENOMIC DNA]</scope>
    <source>
        <strain evidence="2 3">ATCC 23464</strain>
    </source>
</reference>